<comment type="caution">
    <text evidence="2">The sequence shown here is derived from an EMBL/GenBank/DDBJ whole genome shotgun (WGS) entry which is preliminary data.</text>
</comment>
<evidence type="ECO:0000313" key="3">
    <source>
        <dbReference type="Proteomes" id="UP000316298"/>
    </source>
</evidence>
<accession>A0A542ES31</accession>
<feature type="region of interest" description="Disordered" evidence="1">
    <location>
        <begin position="125"/>
        <end position="207"/>
    </location>
</feature>
<evidence type="ECO:0000313" key="2">
    <source>
        <dbReference type="EMBL" id="TQJ18159.1"/>
    </source>
</evidence>
<protein>
    <submittedName>
        <fullName evidence="2">Uncharacterized protein</fullName>
    </submittedName>
</protein>
<feature type="compositionally biased region" description="Basic and acidic residues" evidence="1">
    <location>
        <begin position="148"/>
        <end position="168"/>
    </location>
</feature>
<sequence>MPRRPVGASPSCGGAAHRRVLYEGLDGSLGIAFSAPRAAHIPGGVVRGWRAGVSVGRRLSGFAGRLSAAAVDAVVVHWLGAGGGAAGMRRSRWYLRMGGGVRGWRADVSVECQLSGFAGRPSAARLSRWRPVGSSSGGGGVGRRSRRAERSGGEAVRRRSGRAAERAGGRAAKRSGGGAVGRRSSQAGGEGPATERADRGTGGVGRVRWDTGRHIWRGCRVVGV</sequence>
<dbReference type="Proteomes" id="UP000316298">
    <property type="component" value="Unassembled WGS sequence"/>
</dbReference>
<dbReference type="EMBL" id="VFMM01000001">
    <property type="protein sequence ID" value="TQJ18159.1"/>
    <property type="molecule type" value="Genomic_DNA"/>
</dbReference>
<reference evidence="2 3" key="1">
    <citation type="submission" date="2019-06" db="EMBL/GenBank/DDBJ databases">
        <title>Sequencing the genomes of 1000 actinobacteria strains.</title>
        <authorList>
            <person name="Klenk H.-P."/>
        </authorList>
    </citation>
    <scope>NUCLEOTIDE SEQUENCE [LARGE SCALE GENOMIC DNA]</scope>
    <source>
        <strain evidence="2 3">DSM 17305</strain>
    </source>
</reference>
<gene>
    <name evidence="2" type="ORF">FB475_2294</name>
</gene>
<proteinExistence type="predicted"/>
<keyword evidence="3" id="KW-1185">Reference proteome</keyword>
<evidence type="ECO:0000256" key="1">
    <source>
        <dbReference type="SAM" id="MobiDB-lite"/>
    </source>
</evidence>
<name>A0A542ES31_9ACTN</name>
<dbReference type="AlphaFoldDB" id="A0A542ES31"/>
<organism evidence="2 3">
    <name type="scientific">Kribbella jejuensis</name>
    <dbReference type="NCBI Taxonomy" id="236068"/>
    <lineage>
        <taxon>Bacteria</taxon>
        <taxon>Bacillati</taxon>
        <taxon>Actinomycetota</taxon>
        <taxon>Actinomycetes</taxon>
        <taxon>Propionibacteriales</taxon>
        <taxon>Kribbellaceae</taxon>
        <taxon>Kribbella</taxon>
    </lineage>
</organism>